<evidence type="ECO:0000313" key="13">
    <source>
        <dbReference type="Proteomes" id="UP000762676"/>
    </source>
</evidence>
<feature type="domain" description="SusD-like N-terminal" evidence="11">
    <location>
        <begin position="923"/>
        <end position="1071"/>
    </location>
</feature>
<keyword evidence="7" id="KW-0802">TPR repeat</keyword>
<reference evidence="12 13" key="1">
    <citation type="journal article" date="2021" name="Elife">
        <title>Chloroplast acquisition without the gene transfer in kleptoplastic sea slugs, Plakobranchus ocellatus.</title>
        <authorList>
            <person name="Maeda T."/>
            <person name="Takahashi S."/>
            <person name="Yoshida T."/>
            <person name="Shimamura S."/>
            <person name="Takaki Y."/>
            <person name="Nagai Y."/>
            <person name="Toyoda A."/>
            <person name="Suzuki Y."/>
            <person name="Arimoto A."/>
            <person name="Ishii H."/>
            <person name="Satoh N."/>
            <person name="Nishiyama T."/>
            <person name="Hasebe M."/>
            <person name="Maruyama T."/>
            <person name="Minagawa J."/>
            <person name="Obokata J."/>
            <person name="Shigenobu S."/>
        </authorList>
    </citation>
    <scope>NUCLEOTIDE SEQUENCE [LARGE SCALE GENOMIC DNA]</scope>
</reference>
<dbReference type="InterPro" id="IPR023997">
    <property type="entry name" value="TonB-dep_OMP_SusC/RagA_CS"/>
</dbReference>
<keyword evidence="4 8" id="KW-0732">Signal</keyword>
<keyword evidence="12" id="KW-0675">Receptor</keyword>
<keyword evidence="2" id="KW-0813">Transport</keyword>
<evidence type="ECO:0000256" key="5">
    <source>
        <dbReference type="ARBA" id="ARBA00023136"/>
    </source>
</evidence>
<keyword evidence="3" id="KW-0812">Transmembrane</keyword>
<feature type="domain" description="TonB-dependent receptor plug" evidence="9">
    <location>
        <begin position="112"/>
        <end position="219"/>
    </location>
</feature>
<dbReference type="Gene3D" id="1.25.40.390">
    <property type="match status" value="1"/>
</dbReference>
<evidence type="ECO:0000259" key="11">
    <source>
        <dbReference type="Pfam" id="PF14322"/>
    </source>
</evidence>
<dbReference type="Pfam" id="PF14322">
    <property type="entry name" value="SusD-like_3"/>
    <property type="match status" value="1"/>
</dbReference>
<evidence type="ECO:0000256" key="3">
    <source>
        <dbReference type="ARBA" id="ARBA00022692"/>
    </source>
</evidence>
<dbReference type="InterPro" id="IPR039426">
    <property type="entry name" value="TonB-dep_rcpt-like"/>
</dbReference>
<sequence length="1361" mass="152266">MKMIFLQLTFFSIYYGFAQDRVISGEVKDESGSPLMGVTILEKGTNNGVQTDLYGAFSLNVSQGSILQFSFTGFKTREMTVESILSYPKVVLRVESNVLDEVVVVGYGAMKKSDLTGAVASLKAEDVLKGGVVSNISQAIRGKVAGVVVTQNSNAPGGSLSIRIRGSNSISGSNEPLYVLDGFPSKKGFNINPSDIASIEVLKDASATAVYGSRGANGVVLITTKRGISGKSTISYNGYYGVQNPAIPFDFLNAREYMELANELHREKSGNENVKNGVFTDSQLNSDVDTDWIKITTRMANVQSHGLEVFGGSDKTKVAMTGGYFNQQGVLKNTSFERYSGRVNVDQKVNNYIKAGLSLMAQREGSNFQKYSGNILGSNVLLSILTYNPGIPVYNKDGSFARPAGGKGDNPLANLLSRKNRNVVDKFNGTAYLEIAPLNGLVITSHLGTLVRKVKVSKYLMKSSYKGSIDGGNAQVEINDSSHNLIDVLINYKKEINDSNSFSVMGGYSYETFENSSLNNEVYKFPTDLYESNNLGAASKIRKVGSYRSNHLIASMFGRVIFSMLDRYLFTATVRADGSSRFGSENRWAVFPSGAFSWKVIKEPFMKNLGVFSDLKLRLSYGQTGNQSIGDYLSYSILDNTRYTYNGKDNNTATRIKQNNPENKKLKWETTSQYNLGLDFGLLKNRLTFNLNAYQKKTDDLLMRSNLPSYSGYSSGIRNIGSMSNRGIEFAMFTKNVVGEFVWDTQLNLATNKNSVDKTGEQGDIYISSSKPIGSVSHENYAVIRKGSPLGSLFGYKYLGVLQKGEKYGPQPDSKPGDPKFADINGDGKIDSYDRVIIGKAYPDFTIGVTNNFSYKGFDFSIFIQGVFGNELLNMTRMNLEYSRTRDALKRWTPENINSNIPRNGFYTSKYGGYMVMITDYACDMGLSEKVAPKKMSDFSYGANNGYIEHNWKNMYQLIGNANLLISKVRNVKGMTDREKTLVEGQARFLRALSYRDLTDGWGKVPLILERSKPTTELYNAPLTAVKEIDAQIIKDCKFAIKNLPKKWENGQGVARATKGAALTLLGKIYMRSHDYKNAKKYIDQVLKLEQEGVYQLNPDFKEEWADTNKLDKGMIFGVLHEATLNGGEIANHFGPSDHKEVQKRWQYYAVSLQFWRTYSDKDPRREFFYYNYEGATPRDETTKDGFFYKLPSPGETKAPDKNTKLLKNLATKKYSYGMVSDSYYDGRTIQIFRLADVILCKAEIENELTGPAVALTYLNRIRNRAGAPEYGSNNTSFPTPSSKEMMRDYILDERGFELVFEYHRRADLIRLGKFVDKSNEYLKKRGLKEIVRDELKYFPYPLTEATLHNEMAKENIKRLP</sequence>
<name>A0AAV4G523_9GAST</name>
<dbReference type="Proteomes" id="UP000762676">
    <property type="component" value="Unassembled WGS sequence"/>
</dbReference>
<dbReference type="InterPro" id="IPR012944">
    <property type="entry name" value="SusD_RagB_dom"/>
</dbReference>
<feature type="chain" id="PRO_5043382962" evidence="8">
    <location>
        <begin position="19"/>
        <end position="1361"/>
    </location>
</feature>
<evidence type="ECO:0000256" key="1">
    <source>
        <dbReference type="ARBA" id="ARBA00004571"/>
    </source>
</evidence>
<dbReference type="Pfam" id="PF07980">
    <property type="entry name" value="SusD_RagB"/>
    <property type="match status" value="1"/>
</dbReference>
<dbReference type="PROSITE" id="PS50005">
    <property type="entry name" value="TPR"/>
    <property type="match status" value="1"/>
</dbReference>
<proteinExistence type="predicted"/>
<organism evidence="12 13">
    <name type="scientific">Elysia marginata</name>
    <dbReference type="NCBI Taxonomy" id="1093978"/>
    <lineage>
        <taxon>Eukaryota</taxon>
        <taxon>Metazoa</taxon>
        <taxon>Spiralia</taxon>
        <taxon>Lophotrochozoa</taxon>
        <taxon>Mollusca</taxon>
        <taxon>Gastropoda</taxon>
        <taxon>Heterobranchia</taxon>
        <taxon>Euthyneura</taxon>
        <taxon>Panpulmonata</taxon>
        <taxon>Sacoglossa</taxon>
        <taxon>Placobranchoidea</taxon>
        <taxon>Plakobranchidae</taxon>
        <taxon>Elysia</taxon>
    </lineage>
</organism>
<dbReference type="SUPFAM" id="SSF48452">
    <property type="entry name" value="TPR-like"/>
    <property type="match status" value="1"/>
</dbReference>
<dbReference type="FunFam" id="2.170.130.10:FF:000008">
    <property type="entry name" value="SusC/RagA family TonB-linked outer membrane protein"/>
    <property type="match status" value="1"/>
</dbReference>
<dbReference type="InterPro" id="IPR023996">
    <property type="entry name" value="TonB-dep_OMP_SusC/RagA"/>
</dbReference>
<feature type="repeat" description="TPR" evidence="7">
    <location>
        <begin position="1060"/>
        <end position="1093"/>
    </location>
</feature>
<feature type="signal peptide" evidence="8">
    <location>
        <begin position="1"/>
        <end position="18"/>
    </location>
</feature>
<accession>A0AAV4G523</accession>
<evidence type="ECO:0000256" key="4">
    <source>
        <dbReference type="ARBA" id="ARBA00022729"/>
    </source>
</evidence>
<keyword evidence="13" id="KW-1185">Reference proteome</keyword>
<dbReference type="InterPro" id="IPR037066">
    <property type="entry name" value="Plug_dom_sf"/>
</dbReference>
<dbReference type="CDD" id="cd08977">
    <property type="entry name" value="SusD"/>
    <property type="match status" value="1"/>
</dbReference>
<keyword evidence="5" id="KW-0472">Membrane</keyword>
<dbReference type="SUPFAM" id="SSF49464">
    <property type="entry name" value="Carboxypeptidase regulatory domain-like"/>
    <property type="match status" value="1"/>
</dbReference>
<dbReference type="NCBIfam" id="TIGR04057">
    <property type="entry name" value="SusC_RagA_signa"/>
    <property type="match status" value="1"/>
</dbReference>
<evidence type="ECO:0000313" key="12">
    <source>
        <dbReference type="EMBL" id="GFR80712.1"/>
    </source>
</evidence>
<dbReference type="Pfam" id="PF13715">
    <property type="entry name" value="CarbopepD_reg_2"/>
    <property type="match status" value="1"/>
</dbReference>
<evidence type="ECO:0000256" key="6">
    <source>
        <dbReference type="ARBA" id="ARBA00023237"/>
    </source>
</evidence>
<evidence type="ECO:0000256" key="7">
    <source>
        <dbReference type="PROSITE-ProRule" id="PRU00339"/>
    </source>
</evidence>
<dbReference type="PROSITE" id="PS52016">
    <property type="entry name" value="TONB_DEPENDENT_REC_3"/>
    <property type="match status" value="1"/>
</dbReference>
<comment type="caution">
    <text evidence="12">The sequence shown here is derived from an EMBL/GenBank/DDBJ whole genome shotgun (WGS) entry which is preliminary data.</text>
</comment>
<dbReference type="EMBL" id="BMAT01004790">
    <property type="protein sequence ID" value="GFR80712.1"/>
    <property type="molecule type" value="Genomic_DNA"/>
</dbReference>
<protein>
    <submittedName>
        <fullName evidence="12">Membrane receptor RagA</fullName>
    </submittedName>
</protein>
<gene>
    <name evidence="12" type="ORF">ElyMa_002322800</name>
</gene>
<dbReference type="InterPro" id="IPR033985">
    <property type="entry name" value="SusD-like_N"/>
</dbReference>
<evidence type="ECO:0000256" key="8">
    <source>
        <dbReference type="SAM" id="SignalP"/>
    </source>
</evidence>
<keyword evidence="6" id="KW-0998">Cell outer membrane</keyword>
<dbReference type="Pfam" id="PF07715">
    <property type="entry name" value="Plug"/>
    <property type="match status" value="1"/>
</dbReference>
<dbReference type="NCBIfam" id="TIGR04056">
    <property type="entry name" value="OMP_RagA_SusC"/>
    <property type="match status" value="1"/>
</dbReference>
<dbReference type="InterPro" id="IPR011990">
    <property type="entry name" value="TPR-like_helical_dom_sf"/>
</dbReference>
<dbReference type="Gene3D" id="2.40.170.20">
    <property type="entry name" value="TonB-dependent receptor, beta-barrel domain"/>
    <property type="match status" value="1"/>
</dbReference>
<evidence type="ECO:0000259" key="10">
    <source>
        <dbReference type="Pfam" id="PF07980"/>
    </source>
</evidence>
<dbReference type="SUPFAM" id="SSF56935">
    <property type="entry name" value="Porins"/>
    <property type="match status" value="1"/>
</dbReference>
<dbReference type="InterPro" id="IPR019734">
    <property type="entry name" value="TPR_rpt"/>
</dbReference>
<dbReference type="Gene3D" id="2.170.130.10">
    <property type="entry name" value="TonB-dependent receptor, plug domain"/>
    <property type="match status" value="1"/>
</dbReference>
<feature type="domain" description="RagB/SusD" evidence="10">
    <location>
        <begin position="1143"/>
        <end position="1324"/>
    </location>
</feature>
<dbReference type="InterPro" id="IPR008969">
    <property type="entry name" value="CarboxyPept-like_regulatory"/>
</dbReference>
<comment type="subcellular location">
    <subcellularLocation>
        <location evidence="1">Cell outer membrane</location>
        <topology evidence="1">Multi-pass membrane protein</topology>
    </subcellularLocation>
</comment>
<dbReference type="Gene3D" id="2.60.40.1120">
    <property type="entry name" value="Carboxypeptidase-like, regulatory domain"/>
    <property type="match status" value="1"/>
</dbReference>
<dbReference type="InterPro" id="IPR012910">
    <property type="entry name" value="Plug_dom"/>
</dbReference>
<evidence type="ECO:0000259" key="9">
    <source>
        <dbReference type="Pfam" id="PF07715"/>
    </source>
</evidence>
<evidence type="ECO:0000256" key="2">
    <source>
        <dbReference type="ARBA" id="ARBA00022448"/>
    </source>
</evidence>
<dbReference type="InterPro" id="IPR036942">
    <property type="entry name" value="Beta-barrel_TonB_sf"/>
</dbReference>